<sequence>MFFTQEKTDYLSKEVTISFSDMPVKDALRKLEGELEGLVFVYSPSSFNSDRKINLSFKKVALREVLAEIFKSDDLIFQARRHKVILKPKNPDRF</sequence>
<organism evidence="1 2">
    <name type="scientific">Roseivirga misakiensis</name>
    <dbReference type="NCBI Taxonomy" id="1563681"/>
    <lineage>
        <taxon>Bacteria</taxon>
        <taxon>Pseudomonadati</taxon>
        <taxon>Bacteroidota</taxon>
        <taxon>Cytophagia</taxon>
        <taxon>Cytophagales</taxon>
        <taxon>Roseivirgaceae</taxon>
        <taxon>Roseivirga</taxon>
    </lineage>
</organism>
<protein>
    <recommendedName>
        <fullName evidence="3">Secretin/TonB short N-terminal domain-containing protein</fullName>
    </recommendedName>
</protein>
<dbReference type="AlphaFoldDB" id="A0A1E5T6M4"/>
<name>A0A1E5T6M4_9BACT</name>
<gene>
    <name evidence="1" type="ORF">BFP71_05060</name>
</gene>
<reference evidence="1 2" key="1">
    <citation type="submission" date="2016-08" db="EMBL/GenBank/DDBJ databases">
        <title>Draft genome of Fabibacter sp. strain SK-8.</title>
        <authorList>
            <person name="Wong S.-K."/>
            <person name="Hamasaki K."/>
            <person name="Yoshizawa S."/>
        </authorList>
    </citation>
    <scope>NUCLEOTIDE SEQUENCE [LARGE SCALE GENOMIC DNA]</scope>
    <source>
        <strain evidence="1 2">SK-8</strain>
    </source>
</reference>
<dbReference type="Proteomes" id="UP000095552">
    <property type="component" value="Unassembled WGS sequence"/>
</dbReference>
<proteinExistence type="predicted"/>
<keyword evidence="2" id="KW-1185">Reference proteome</keyword>
<evidence type="ECO:0008006" key="3">
    <source>
        <dbReference type="Google" id="ProtNLM"/>
    </source>
</evidence>
<evidence type="ECO:0000313" key="2">
    <source>
        <dbReference type="Proteomes" id="UP000095552"/>
    </source>
</evidence>
<evidence type="ECO:0000313" key="1">
    <source>
        <dbReference type="EMBL" id="OEK07029.1"/>
    </source>
</evidence>
<dbReference type="RefSeq" id="WP_069834341.1">
    <property type="nucleotide sequence ID" value="NZ_MDGQ01000003.1"/>
</dbReference>
<dbReference type="EMBL" id="MDGQ01000003">
    <property type="protein sequence ID" value="OEK07029.1"/>
    <property type="molecule type" value="Genomic_DNA"/>
</dbReference>
<accession>A0A1E5T6M4</accession>
<comment type="caution">
    <text evidence="1">The sequence shown here is derived from an EMBL/GenBank/DDBJ whole genome shotgun (WGS) entry which is preliminary data.</text>
</comment>